<keyword evidence="8" id="KW-0472">Membrane</keyword>
<organism evidence="13 14">
    <name type="scientific">Naja naja</name>
    <name type="common">Indian cobra</name>
    <dbReference type="NCBI Taxonomy" id="35670"/>
    <lineage>
        <taxon>Eukaryota</taxon>
        <taxon>Metazoa</taxon>
        <taxon>Chordata</taxon>
        <taxon>Craniata</taxon>
        <taxon>Vertebrata</taxon>
        <taxon>Euteleostomi</taxon>
        <taxon>Lepidosauria</taxon>
        <taxon>Squamata</taxon>
        <taxon>Bifurcata</taxon>
        <taxon>Unidentata</taxon>
        <taxon>Episquamata</taxon>
        <taxon>Toxicofera</taxon>
        <taxon>Serpentes</taxon>
        <taxon>Colubroidea</taxon>
        <taxon>Elapidae</taxon>
        <taxon>Elapinae</taxon>
        <taxon>Naja</taxon>
    </lineage>
</organism>
<dbReference type="Ensembl" id="ENSNNAT00000030931.1">
    <property type="protein sequence ID" value="ENSNNAP00000029498.1"/>
    <property type="gene ID" value="ENSNNAG00000018908.1"/>
</dbReference>
<protein>
    <recommendedName>
        <fullName evidence="12">Intercellular adhesion molecule N-terminal domain-containing protein</fullName>
    </recommendedName>
</protein>
<keyword evidence="10" id="KW-0325">Glycoprotein</keyword>
<dbReference type="Proteomes" id="UP000694559">
    <property type="component" value="Unplaced"/>
</dbReference>
<comment type="similarity">
    <text evidence="2">Belongs to the immunoglobulin superfamily. ICAM family.</text>
</comment>
<evidence type="ECO:0000313" key="14">
    <source>
        <dbReference type="Proteomes" id="UP000694559"/>
    </source>
</evidence>
<keyword evidence="4" id="KW-0732">Signal</keyword>
<comment type="subcellular location">
    <subcellularLocation>
        <location evidence="1">Membrane</location>
        <topology evidence="1">Single-pass type I membrane protein</topology>
    </subcellularLocation>
</comment>
<dbReference type="GO" id="GO:0098609">
    <property type="term" value="P:cell-cell adhesion"/>
    <property type="evidence" value="ECO:0007669"/>
    <property type="project" value="InterPro"/>
</dbReference>
<dbReference type="GO" id="GO:0005178">
    <property type="term" value="F:integrin binding"/>
    <property type="evidence" value="ECO:0007669"/>
    <property type="project" value="InterPro"/>
</dbReference>
<keyword evidence="3" id="KW-0812">Transmembrane</keyword>
<evidence type="ECO:0000256" key="10">
    <source>
        <dbReference type="ARBA" id="ARBA00023180"/>
    </source>
</evidence>
<dbReference type="PANTHER" id="PTHR13771:SF9">
    <property type="entry name" value="INTERCELLULAR ADHESION MOLECULE 5"/>
    <property type="match status" value="1"/>
</dbReference>
<dbReference type="InterPro" id="IPR003987">
    <property type="entry name" value="ICAM_VCAM_N"/>
</dbReference>
<name>A0A8C6YG91_NAJNA</name>
<dbReference type="GO" id="GO:0005886">
    <property type="term" value="C:plasma membrane"/>
    <property type="evidence" value="ECO:0007669"/>
    <property type="project" value="TreeGrafter"/>
</dbReference>
<keyword evidence="5" id="KW-0677">Repeat</keyword>
<evidence type="ECO:0000256" key="8">
    <source>
        <dbReference type="ARBA" id="ARBA00023136"/>
    </source>
</evidence>
<keyword evidence="11" id="KW-0393">Immunoglobulin domain</keyword>
<dbReference type="Pfam" id="PF03921">
    <property type="entry name" value="ICAM_N"/>
    <property type="match status" value="1"/>
</dbReference>
<evidence type="ECO:0000256" key="11">
    <source>
        <dbReference type="ARBA" id="ARBA00023319"/>
    </source>
</evidence>
<evidence type="ECO:0000256" key="1">
    <source>
        <dbReference type="ARBA" id="ARBA00004479"/>
    </source>
</evidence>
<evidence type="ECO:0000256" key="6">
    <source>
        <dbReference type="ARBA" id="ARBA00022889"/>
    </source>
</evidence>
<reference evidence="13" key="1">
    <citation type="submission" date="2025-08" db="UniProtKB">
        <authorList>
            <consortium name="Ensembl"/>
        </authorList>
    </citation>
    <scope>IDENTIFICATION</scope>
</reference>
<reference evidence="13" key="2">
    <citation type="submission" date="2025-09" db="UniProtKB">
        <authorList>
            <consortium name="Ensembl"/>
        </authorList>
    </citation>
    <scope>IDENTIFICATION</scope>
</reference>
<dbReference type="SUPFAM" id="SSF48726">
    <property type="entry name" value="Immunoglobulin"/>
    <property type="match status" value="2"/>
</dbReference>
<dbReference type="AlphaFoldDB" id="A0A8C6YG91"/>
<dbReference type="InterPro" id="IPR047012">
    <property type="entry name" value="ICAM_VCAM"/>
</dbReference>
<evidence type="ECO:0000256" key="2">
    <source>
        <dbReference type="ARBA" id="ARBA00005925"/>
    </source>
</evidence>
<evidence type="ECO:0000256" key="4">
    <source>
        <dbReference type="ARBA" id="ARBA00022729"/>
    </source>
</evidence>
<keyword evidence="6" id="KW-0130">Cell adhesion</keyword>
<sequence>VVSIGFRGSGYFIFASAVSVLISGTAEEDYVEIWPPNPVVKFGGSLHLNCTSNCEDIGIESAYTKVPIGNGSNWKAFLLSNLDDWAASPLCYADCKTGQKKSPKANIIIYSKPLAGLLPEMEVGKQYNLICRVFGVAPIRDLTVTLLKGEEQLLVKTFKDHTQLEAGPMRPRLICGLQGMPRLR</sequence>
<keyword evidence="7" id="KW-1133">Transmembrane helix</keyword>
<evidence type="ECO:0000256" key="9">
    <source>
        <dbReference type="ARBA" id="ARBA00023157"/>
    </source>
</evidence>
<dbReference type="InterPro" id="IPR036179">
    <property type="entry name" value="Ig-like_dom_sf"/>
</dbReference>
<evidence type="ECO:0000256" key="5">
    <source>
        <dbReference type="ARBA" id="ARBA00022737"/>
    </source>
</evidence>
<evidence type="ECO:0000256" key="7">
    <source>
        <dbReference type="ARBA" id="ARBA00022989"/>
    </source>
</evidence>
<evidence type="ECO:0000259" key="12">
    <source>
        <dbReference type="Pfam" id="PF03921"/>
    </source>
</evidence>
<keyword evidence="9" id="KW-1015">Disulfide bond</keyword>
<dbReference type="Gene3D" id="2.60.40.10">
    <property type="entry name" value="Immunoglobulins"/>
    <property type="match status" value="2"/>
</dbReference>
<proteinExistence type="inferred from homology"/>
<evidence type="ECO:0000256" key="3">
    <source>
        <dbReference type="ARBA" id="ARBA00022692"/>
    </source>
</evidence>
<dbReference type="PANTHER" id="PTHR13771">
    <property type="entry name" value="INTERCELLULAR ADHESION MOLECULE"/>
    <property type="match status" value="1"/>
</dbReference>
<accession>A0A8C6YG91</accession>
<dbReference type="PRINTS" id="PR01472">
    <property type="entry name" value="ICAMVCAM1"/>
</dbReference>
<dbReference type="InterPro" id="IPR013783">
    <property type="entry name" value="Ig-like_fold"/>
</dbReference>
<feature type="domain" description="Intercellular adhesion molecule N-terminal" evidence="12">
    <location>
        <begin position="30"/>
        <end position="113"/>
    </location>
</feature>
<keyword evidence="14" id="KW-1185">Reference proteome</keyword>
<dbReference type="GeneTree" id="ENSGT00940000159005"/>
<evidence type="ECO:0000313" key="13">
    <source>
        <dbReference type="Ensembl" id="ENSNNAP00000029498.1"/>
    </source>
</evidence>
<dbReference type="InterPro" id="IPR013768">
    <property type="entry name" value="ICAM_N"/>
</dbReference>